<dbReference type="Proteomes" id="UP000770586">
    <property type="component" value="Unassembled WGS sequence"/>
</dbReference>
<accession>A0A8J7ULG5</accession>
<dbReference type="EMBL" id="JAGGKE010000007">
    <property type="protein sequence ID" value="MBP1902195.1"/>
    <property type="molecule type" value="Genomic_DNA"/>
</dbReference>
<feature type="region of interest" description="Disordered" evidence="1">
    <location>
        <begin position="1"/>
        <end position="138"/>
    </location>
</feature>
<protein>
    <submittedName>
        <fullName evidence="2">Uncharacterized protein</fullName>
    </submittedName>
</protein>
<dbReference type="AlphaFoldDB" id="A0A8J7ULG5"/>
<feature type="compositionally biased region" description="Low complexity" evidence="1">
    <location>
        <begin position="121"/>
        <end position="132"/>
    </location>
</feature>
<name>A0A8J7ULG5_9EURY</name>
<proteinExistence type="predicted"/>
<feature type="compositionally biased region" description="Acidic residues" evidence="1">
    <location>
        <begin position="104"/>
        <end position="115"/>
    </location>
</feature>
<comment type="caution">
    <text evidence="2">The sequence shown here is derived from an EMBL/GenBank/DDBJ whole genome shotgun (WGS) entry which is preliminary data.</text>
</comment>
<evidence type="ECO:0000313" key="2">
    <source>
        <dbReference type="EMBL" id="MBP1902195.1"/>
    </source>
</evidence>
<sequence length="231" mass="23691">MTRNRDGADRDDDRPDRPVRRASRRGVLAGGATGLLAGCLVTSEEEDGAAARQTEDGTGGDDSGAGGDDSGVGGDDSGVGGDDSDAGGDGSGGDGGGSGGEAGGDAEEPTPDEVGPDGSGLVVTDATVLDVTESGGRTTVDARLTVENAGRFEYGTVEFRVDAYPTPAGSEKRDSVGFGKVTRRFPSDDRFDGSRTRQFTLEITFPSRRSNVRPDPDRYAVDAAVRRAEPV</sequence>
<reference evidence="2 3" key="1">
    <citation type="submission" date="2021-03" db="EMBL/GenBank/DDBJ databases">
        <title>Genomic Encyclopedia of Type Strains, Phase IV (KMG-IV): sequencing the most valuable type-strain genomes for metagenomic binning, comparative biology and taxonomic classification.</title>
        <authorList>
            <person name="Goeker M."/>
        </authorList>
    </citation>
    <scope>NUCLEOTIDE SEQUENCE [LARGE SCALE GENOMIC DNA]</scope>
    <source>
        <strain evidence="2 3">DSM 12287</strain>
    </source>
</reference>
<gene>
    <name evidence="2" type="ORF">J2744_001879</name>
</gene>
<feature type="compositionally biased region" description="Gly residues" evidence="1">
    <location>
        <begin position="60"/>
        <end position="103"/>
    </location>
</feature>
<dbReference type="RefSeq" id="WP_209547080.1">
    <property type="nucleotide sequence ID" value="NZ_BAAADX010000001.1"/>
</dbReference>
<keyword evidence="3" id="KW-1185">Reference proteome</keyword>
<evidence type="ECO:0000256" key="1">
    <source>
        <dbReference type="SAM" id="MobiDB-lite"/>
    </source>
</evidence>
<organism evidence="2 3">
    <name type="scientific">Halorubrum trapanicum</name>
    <dbReference type="NCBI Taxonomy" id="29284"/>
    <lineage>
        <taxon>Archaea</taxon>
        <taxon>Methanobacteriati</taxon>
        <taxon>Methanobacteriota</taxon>
        <taxon>Stenosarchaea group</taxon>
        <taxon>Halobacteria</taxon>
        <taxon>Halobacteriales</taxon>
        <taxon>Haloferacaceae</taxon>
        <taxon>Halorubrum</taxon>
    </lineage>
</organism>
<feature type="compositionally biased region" description="Basic and acidic residues" evidence="1">
    <location>
        <begin position="1"/>
        <end position="19"/>
    </location>
</feature>
<evidence type="ECO:0000313" key="3">
    <source>
        <dbReference type="Proteomes" id="UP000770586"/>
    </source>
</evidence>
<dbReference type="OrthoDB" id="330530at2157"/>